<gene>
    <name evidence="2" type="ORF">CRM94_14885</name>
</gene>
<protein>
    <submittedName>
        <fullName evidence="2">Uncharacterized protein</fullName>
    </submittedName>
</protein>
<name>A0A2A7SIQ4_BURGA</name>
<sequence length="61" mass="6324">MHAQPIGAKRRAIGGRASAIEAGSTPQPRARLHESGAPTQAPAYNAAFSRTSLRIECIGAP</sequence>
<dbReference type="AlphaFoldDB" id="A0A2A7SIQ4"/>
<evidence type="ECO:0000313" key="2">
    <source>
        <dbReference type="EMBL" id="PEH43329.1"/>
    </source>
</evidence>
<organism evidence="2 3">
    <name type="scientific">Burkholderia gladioli</name>
    <name type="common">Pseudomonas marginata</name>
    <name type="synonym">Phytomonas marginata</name>
    <dbReference type="NCBI Taxonomy" id="28095"/>
    <lineage>
        <taxon>Bacteria</taxon>
        <taxon>Pseudomonadati</taxon>
        <taxon>Pseudomonadota</taxon>
        <taxon>Betaproteobacteria</taxon>
        <taxon>Burkholderiales</taxon>
        <taxon>Burkholderiaceae</taxon>
        <taxon>Burkholderia</taxon>
    </lineage>
</organism>
<dbReference type="Proteomes" id="UP000220629">
    <property type="component" value="Unassembled WGS sequence"/>
</dbReference>
<feature type="region of interest" description="Disordered" evidence="1">
    <location>
        <begin position="1"/>
        <end position="43"/>
    </location>
</feature>
<accession>A0A2A7SIQ4</accession>
<evidence type="ECO:0000313" key="3">
    <source>
        <dbReference type="Proteomes" id="UP000220629"/>
    </source>
</evidence>
<dbReference type="EMBL" id="PDDY01000001">
    <property type="protein sequence ID" value="PEH43329.1"/>
    <property type="molecule type" value="Genomic_DNA"/>
</dbReference>
<reference evidence="3" key="1">
    <citation type="submission" date="2017-09" db="EMBL/GenBank/DDBJ databases">
        <title>FDA dAtabase for Regulatory Grade micrObial Sequences (FDA-ARGOS): Supporting development and validation of Infectious Disease Dx tests.</title>
        <authorList>
            <person name="Minogue T."/>
            <person name="Wolcott M."/>
            <person name="Wasieloski L."/>
            <person name="Aguilar W."/>
            <person name="Moore D."/>
            <person name="Tallon L."/>
            <person name="Sadzewicz L."/>
            <person name="Ott S."/>
            <person name="Zhao X."/>
            <person name="Nagaraj S."/>
            <person name="Vavikolanu K."/>
            <person name="Aluvathingal J."/>
            <person name="Nadendla S."/>
            <person name="Sichtig H."/>
        </authorList>
    </citation>
    <scope>NUCLEOTIDE SEQUENCE [LARGE SCALE GENOMIC DNA]</scope>
    <source>
        <strain evidence="3">FDAARGOS_390</strain>
    </source>
</reference>
<comment type="caution">
    <text evidence="2">The sequence shown here is derived from an EMBL/GenBank/DDBJ whole genome shotgun (WGS) entry which is preliminary data.</text>
</comment>
<proteinExistence type="predicted"/>
<evidence type="ECO:0000256" key="1">
    <source>
        <dbReference type="SAM" id="MobiDB-lite"/>
    </source>
</evidence>